<gene>
    <name evidence="3" type="ORF">Amac_092700</name>
</gene>
<keyword evidence="2" id="KW-0812">Transmembrane</keyword>
<dbReference type="EMBL" id="BLAE01000081">
    <property type="protein sequence ID" value="GES15672.1"/>
    <property type="molecule type" value="Genomic_DNA"/>
</dbReference>
<protein>
    <submittedName>
        <fullName evidence="3">Uncharacterized protein</fullName>
    </submittedName>
</protein>
<proteinExistence type="predicted"/>
<feature type="region of interest" description="Disordered" evidence="1">
    <location>
        <begin position="269"/>
        <end position="321"/>
    </location>
</feature>
<feature type="transmembrane region" description="Helical" evidence="2">
    <location>
        <begin position="175"/>
        <end position="194"/>
    </location>
</feature>
<dbReference type="AlphaFoldDB" id="A0A5M3X4X3"/>
<reference evidence="3 4" key="1">
    <citation type="submission" date="2019-10" db="EMBL/GenBank/DDBJ databases">
        <title>Whole genome shotgun sequence of Acrocarpospora macrocephala NBRC 16266.</title>
        <authorList>
            <person name="Ichikawa N."/>
            <person name="Kimura A."/>
            <person name="Kitahashi Y."/>
            <person name="Komaki H."/>
            <person name="Oguchi A."/>
        </authorList>
    </citation>
    <scope>NUCLEOTIDE SEQUENCE [LARGE SCALE GENOMIC DNA]</scope>
    <source>
        <strain evidence="3 4">NBRC 16266</strain>
    </source>
</reference>
<name>A0A5M3X4X3_9ACTN</name>
<keyword evidence="2" id="KW-0472">Membrane</keyword>
<accession>A0A5M3X4X3</accession>
<evidence type="ECO:0000256" key="1">
    <source>
        <dbReference type="SAM" id="MobiDB-lite"/>
    </source>
</evidence>
<feature type="transmembrane region" description="Helical" evidence="2">
    <location>
        <begin position="91"/>
        <end position="108"/>
    </location>
</feature>
<feature type="transmembrane region" description="Helical" evidence="2">
    <location>
        <begin position="114"/>
        <end position="133"/>
    </location>
</feature>
<evidence type="ECO:0000256" key="2">
    <source>
        <dbReference type="SAM" id="Phobius"/>
    </source>
</evidence>
<evidence type="ECO:0000313" key="3">
    <source>
        <dbReference type="EMBL" id="GES15672.1"/>
    </source>
</evidence>
<feature type="transmembrane region" description="Helical" evidence="2">
    <location>
        <begin position="145"/>
        <end position="169"/>
    </location>
</feature>
<organism evidence="3 4">
    <name type="scientific">Acrocarpospora macrocephala</name>
    <dbReference type="NCBI Taxonomy" id="150177"/>
    <lineage>
        <taxon>Bacteria</taxon>
        <taxon>Bacillati</taxon>
        <taxon>Actinomycetota</taxon>
        <taxon>Actinomycetes</taxon>
        <taxon>Streptosporangiales</taxon>
        <taxon>Streptosporangiaceae</taxon>
        <taxon>Acrocarpospora</taxon>
    </lineage>
</organism>
<comment type="caution">
    <text evidence="3">The sequence shown here is derived from an EMBL/GenBank/DDBJ whole genome shotgun (WGS) entry which is preliminary data.</text>
</comment>
<feature type="transmembrane region" description="Helical" evidence="2">
    <location>
        <begin position="206"/>
        <end position="227"/>
    </location>
</feature>
<feature type="transmembrane region" description="Helical" evidence="2">
    <location>
        <begin position="7"/>
        <end position="29"/>
    </location>
</feature>
<dbReference type="RefSeq" id="WP_174900307.1">
    <property type="nucleotide sequence ID" value="NZ_BAAAHL010000056.1"/>
</dbReference>
<feature type="transmembrane region" description="Helical" evidence="2">
    <location>
        <begin position="49"/>
        <end position="70"/>
    </location>
</feature>
<sequence length="321" mass="34454">MTKYRYAVLGLLLAGGYCALKGAILARYYFTWHETATWTLDVDPLDSALVTFIWATGASLLIAWALWQVARGPARTVPKLATPLRSGGNDGLRRALYWLAGIQLAFIIMDDTPLSITGILEIIVAAIVVILFHRVLTRTSAMLRWTATIFGAIGIVGKVTSFSIFFGSLAPVELAMIQVAVYLGPAIWLIMILIAQHRDGRWTWTALWPGWLSLIAANLLTLILIGPDVLYREVIASGLALQLLAVLSDTNVFAPLWAVRSAHQLADGEATGAEPYQDGPEEGVVADGNDAGGLGFEGGDAAIDKERLGDGAPVVRGAGEE</sequence>
<evidence type="ECO:0000313" key="4">
    <source>
        <dbReference type="Proteomes" id="UP000331127"/>
    </source>
</evidence>
<keyword evidence="4" id="KW-1185">Reference proteome</keyword>
<keyword evidence="2" id="KW-1133">Transmembrane helix</keyword>
<dbReference type="Proteomes" id="UP000331127">
    <property type="component" value="Unassembled WGS sequence"/>
</dbReference>